<dbReference type="RefSeq" id="WP_184685555.1">
    <property type="nucleotide sequence ID" value="NZ_JACHLL010000008.1"/>
</dbReference>
<sequence>MSETPSIPEEQPADPIALLKAQWAELKPKQHHLLRLAAQPTERGAGARPLRFAELGRVERHTKDLSLLRLTVQLPGQMLHKETNLLEVWVNHAERRLSFAPEAGLQVEPGNRGLGRFLLAQAISWARQHFSAYQVEDFALGMKGSLDDENRLRRDKLLESLGFTVEYEDKLHMKGRIHAGLVAGLNADWNRDKLMPLSMLDAGQMLQQADQSLHEQALKIRVLEEQVQARKRDESALRFTITLLVLFGLFEAALVFLLMIF</sequence>
<keyword evidence="1" id="KW-0812">Transmembrane</keyword>
<evidence type="ECO:0000313" key="2">
    <source>
        <dbReference type="EMBL" id="MBB6343381.1"/>
    </source>
</evidence>
<dbReference type="Proteomes" id="UP000557193">
    <property type="component" value="Unassembled WGS sequence"/>
</dbReference>
<keyword evidence="3" id="KW-1185">Reference proteome</keyword>
<keyword evidence="1" id="KW-1133">Transmembrane helix</keyword>
<keyword evidence="1" id="KW-0472">Membrane</keyword>
<comment type="caution">
    <text evidence="2">The sequence shown here is derived from an EMBL/GenBank/DDBJ whole genome shotgun (WGS) entry which is preliminary data.</text>
</comment>
<evidence type="ECO:0000313" key="3">
    <source>
        <dbReference type="Proteomes" id="UP000557193"/>
    </source>
</evidence>
<protein>
    <submittedName>
        <fullName evidence="2">GNAT superfamily N-acetyltransferase</fullName>
    </submittedName>
</protein>
<feature type="transmembrane region" description="Helical" evidence="1">
    <location>
        <begin position="239"/>
        <end position="260"/>
    </location>
</feature>
<dbReference type="EMBL" id="JACHLL010000008">
    <property type="protein sequence ID" value="MBB6343381.1"/>
    <property type="molecule type" value="Genomic_DNA"/>
</dbReference>
<accession>A0A7X0BWC9</accession>
<reference evidence="2 3" key="1">
    <citation type="submission" date="2020-08" db="EMBL/GenBank/DDBJ databases">
        <title>Functional genomics of gut bacteria from endangered species of beetles.</title>
        <authorList>
            <person name="Carlos-Shanley C."/>
        </authorList>
    </citation>
    <scope>NUCLEOTIDE SEQUENCE [LARGE SCALE GENOMIC DNA]</scope>
    <source>
        <strain evidence="2 3">S00202</strain>
    </source>
</reference>
<keyword evidence="2" id="KW-0808">Transferase</keyword>
<proteinExistence type="predicted"/>
<evidence type="ECO:0000256" key="1">
    <source>
        <dbReference type="SAM" id="Phobius"/>
    </source>
</evidence>
<gene>
    <name evidence="2" type="ORF">HNP49_003583</name>
</gene>
<dbReference type="AlphaFoldDB" id="A0A7X0BWC9"/>
<organism evidence="2 3">
    <name type="scientific">Pseudomonas fluvialis</name>
    <dbReference type="NCBI Taxonomy" id="1793966"/>
    <lineage>
        <taxon>Bacteria</taxon>
        <taxon>Pseudomonadati</taxon>
        <taxon>Pseudomonadota</taxon>
        <taxon>Gammaproteobacteria</taxon>
        <taxon>Pseudomonadales</taxon>
        <taxon>Pseudomonadaceae</taxon>
        <taxon>Pseudomonas</taxon>
    </lineage>
</organism>
<name>A0A7X0BWC9_9PSED</name>
<dbReference type="GO" id="GO:0016740">
    <property type="term" value="F:transferase activity"/>
    <property type="evidence" value="ECO:0007669"/>
    <property type="project" value="UniProtKB-KW"/>
</dbReference>